<gene>
    <name evidence="1" type="ORF">IMCC3317_45790</name>
</gene>
<organism evidence="1 2">
    <name type="scientific">Kordia antarctica</name>
    <dbReference type="NCBI Taxonomy" id="1218801"/>
    <lineage>
        <taxon>Bacteria</taxon>
        <taxon>Pseudomonadati</taxon>
        <taxon>Bacteroidota</taxon>
        <taxon>Flavobacteriia</taxon>
        <taxon>Flavobacteriales</taxon>
        <taxon>Flavobacteriaceae</taxon>
        <taxon>Kordia</taxon>
    </lineage>
</organism>
<keyword evidence="2" id="KW-1185">Reference proteome</keyword>
<reference evidence="1 2" key="1">
    <citation type="journal article" date="2013" name="Int. J. Syst. Evol. Microbiol.">
        <title>Kordia antarctica sp. nov., isolated from Antarctic seawater.</title>
        <authorList>
            <person name="Baek K."/>
            <person name="Choi A."/>
            <person name="Kang I."/>
            <person name="Lee K."/>
            <person name="Cho J.C."/>
        </authorList>
    </citation>
    <scope>NUCLEOTIDE SEQUENCE [LARGE SCALE GENOMIC DNA]</scope>
    <source>
        <strain evidence="1 2">IMCC3317</strain>
    </source>
</reference>
<name>A0A7L4ZRN8_9FLAO</name>
<dbReference type="EMBL" id="CP019288">
    <property type="protein sequence ID" value="QHI39177.1"/>
    <property type="molecule type" value="Genomic_DNA"/>
</dbReference>
<evidence type="ECO:0000313" key="1">
    <source>
        <dbReference type="EMBL" id="QHI39177.1"/>
    </source>
</evidence>
<dbReference type="AlphaFoldDB" id="A0A7L4ZRN8"/>
<protein>
    <submittedName>
        <fullName evidence="1">Uncharacterized protein</fullName>
    </submittedName>
</protein>
<dbReference type="Proteomes" id="UP000464657">
    <property type="component" value="Chromosome"/>
</dbReference>
<dbReference type="KEGG" id="kan:IMCC3317_45790"/>
<evidence type="ECO:0000313" key="2">
    <source>
        <dbReference type="Proteomes" id="UP000464657"/>
    </source>
</evidence>
<accession>A0A7L4ZRN8</accession>
<proteinExistence type="predicted"/>
<sequence length="57" mass="6455">MKKRNLKSLSLNKKSISQLHDNSIKGGGSYYCRETEACPSSWIYLCNECETTSEPPQ</sequence>